<dbReference type="GO" id="GO:0005524">
    <property type="term" value="F:ATP binding"/>
    <property type="evidence" value="ECO:0007669"/>
    <property type="project" value="UniProtKB-UniRule"/>
</dbReference>
<reference evidence="9 10" key="1">
    <citation type="submission" date="2020-11" db="EMBL/GenBank/DDBJ databases">
        <title>Description of Pontivivens ytuae sp. nov. isolated from deep sea sediment of Mariana Trench.</title>
        <authorList>
            <person name="Wang Z."/>
            <person name="Sun Q.-L."/>
            <person name="Xu X.-D."/>
            <person name="Tang Y.-Z."/>
            <person name="Zhang J."/>
        </authorList>
    </citation>
    <scope>NUCLEOTIDE SEQUENCE [LARGE SCALE GENOMIC DNA]</scope>
    <source>
        <strain evidence="9 10">MT2928</strain>
    </source>
</reference>
<dbReference type="GO" id="GO:0032267">
    <property type="term" value="F:tRNA(Ile)-lysidine synthase activity"/>
    <property type="evidence" value="ECO:0007669"/>
    <property type="project" value="UniProtKB-EC"/>
</dbReference>
<dbReference type="NCBIfam" id="TIGR02432">
    <property type="entry name" value="lysidine_TilS_N"/>
    <property type="match status" value="1"/>
</dbReference>
<dbReference type="GO" id="GO:0006400">
    <property type="term" value="P:tRNA modification"/>
    <property type="evidence" value="ECO:0007669"/>
    <property type="project" value="UniProtKB-UniRule"/>
</dbReference>
<dbReference type="EC" id="6.3.4.19" evidence="6"/>
<keyword evidence="3 6" id="KW-0547">Nucleotide-binding</keyword>
<comment type="similarity">
    <text evidence="6">Belongs to the tRNA(Ile)-lysidine synthase family.</text>
</comment>
<dbReference type="PANTHER" id="PTHR43033">
    <property type="entry name" value="TRNA(ILE)-LYSIDINE SYNTHASE-RELATED"/>
    <property type="match status" value="1"/>
</dbReference>
<evidence type="ECO:0000256" key="5">
    <source>
        <dbReference type="ARBA" id="ARBA00048539"/>
    </source>
</evidence>
<keyword evidence="6" id="KW-0963">Cytoplasm</keyword>
<feature type="coiled-coil region" evidence="7">
    <location>
        <begin position="198"/>
        <end position="232"/>
    </location>
</feature>
<accession>A0A7S9LUZ8</accession>
<evidence type="ECO:0000313" key="9">
    <source>
        <dbReference type="EMBL" id="QPH55676.1"/>
    </source>
</evidence>
<evidence type="ECO:0000256" key="6">
    <source>
        <dbReference type="HAMAP-Rule" id="MF_01161"/>
    </source>
</evidence>
<keyword evidence="1 6" id="KW-0436">Ligase</keyword>
<dbReference type="InterPro" id="IPR012094">
    <property type="entry name" value="tRNA_Ile_lys_synt"/>
</dbReference>
<dbReference type="Proteomes" id="UP000594800">
    <property type="component" value="Chromosome"/>
</dbReference>
<feature type="domain" description="tRNA(Ile)-lysidine/2-thiocytidine synthase N-terminal" evidence="8">
    <location>
        <begin position="16"/>
        <end position="193"/>
    </location>
</feature>
<evidence type="ECO:0000313" key="10">
    <source>
        <dbReference type="Proteomes" id="UP000594800"/>
    </source>
</evidence>
<gene>
    <name evidence="6 9" type="primary">tilS</name>
    <name evidence="9" type="ORF">I0K15_08100</name>
</gene>
<evidence type="ECO:0000256" key="1">
    <source>
        <dbReference type="ARBA" id="ARBA00022598"/>
    </source>
</evidence>
<dbReference type="InterPro" id="IPR011063">
    <property type="entry name" value="TilS/TtcA_N"/>
</dbReference>
<dbReference type="SUPFAM" id="SSF52402">
    <property type="entry name" value="Adenine nucleotide alpha hydrolases-like"/>
    <property type="match status" value="1"/>
</dbReference>
<name>A0A7S9LUZ8_9RHOB</name>
<evidence type="ECO:0000256" key="4">
    <source>
        <dbReference type="ARBA" id="ARBA00022840"/>
    </source>
</evidence>
<dbReference type="HAMAP" id="MF_01161">
    <property type="entry name" value="tRNA_Ile_lys_synt"/>
    <property type="match status" value="1"/>
</dbReference>
<keyword evidence="10" id="KW-1185">Reference proteome</keyword>
<dbReference type="CDD" id="cd01992">
    <property type="entry name" value="TilS_N"/>
    <property type="match status" value="1"/>
</dbReference>
<keyword evidence="4 6" id="KW-0067">ATP-binding</keyword>
<comment type="subcellular location">
    <subcellularLocation>
        <location evidence="6">Cytoplasm</location>
    </subcellularLocation>
</comment>
<dbReference type="GO" id="GO:0005737">
    <property type="term" value="C:cytoplasm"/>
    <property type="evidence" value="ECO:0007669"/>
    <property type="project" value="UniProtKB-SubCell"/>
</dbReference>
<keyword evidence="7" id="KW-0175">Coiled coil</keyword>
<dbReference type="Gene3D" id="3.40.50.620">
    <property type="entry name" value="HUPs"/>
    <property type="match status" value="1"/>
</dbReference>
<evidence type="ECO:0000256" key="2">
    <source>
        <dbReference type="ARBA" id="ARBA00022694"/>
    </source>
</evidence>
<comment type="catalytic activity">
    <reaction evidence="5 6">
        <text>cytidine(34) in tRNA(Ile2) + L-lysine + ATP = lysidine(34) in tRNA(Ile2) + AMP + diphosphate + H(+)</text>
        <dbReference type="Rhea" id="RHEA:43744"/>
        <dbReference type="Rhea" id="RHEA-COMP:10625"/>
        <dbReference type="Rhea" id="RHEA-COMP:10670"/>
        <dbReference type="ChEBI" id="CHEBI:15378"/>
        <dbReference type="ChEBI" id="CHEBI:30616"/>
        <dbReference type="ChEBI" id="CHEBI:32551"/>
        <dbReference type="ChEBI" id="CHEBI:33019"/>
        <dbReference type="ChEBI" id="CHEBI:82748"/>
        <dbReference type="ChEBI" id="CHEBI:83665"/>
        <dbReference type="ChEBI" id="CHEBI:456215"/>
        <dbReference type="EC" id="6.3.4.19"/>
    </reaction>
</comment>
<dbReference type="PANTHER" id="PTHR43033:SF1">
    <property type="entry name" value="TRNA(ILE)-LYSIDINE SYNTHASE-RELATED"/>
    <property type="match status" value="1"/>
</dbReference>
<dbReference type="RefSeq" id="WP_196104938.1">
    <property type="nucleotide sequence ID" value="NZ_CP064942.1"/>
</dbReference>
<dbReference type="Pfam" id="PF01171">
    <property type="entry name" value="ATP_bind_3"/>
    <property type="match status" value="1"/>
</dbReference>
<comment type="domain">
    <text evidence="6">The N-terminal region contains the highly conserved SGGXDS motif, predicted to be a P-loop motif involved in ATP binding.</text>
</comment>
<evidence type="ECO:0000256" key="3">
    <source>
        <dbReference type="ARBA" id="ARBA00022741"/>
    </source>
</evidence>
<evidence type="ECO:0000256" key="7">
    <source>
        <dbReference type="SAM" id="Coils"/>
    </source>
</evidence>
<dbReference type="AlphaFoldDB" id="A0A7S9LUZ8"/>
<protein>
    <recommendedName>
        <fullName evidence="6">tRNA(Ile)-lysidine synthase</fullName>
        <ecNumber evidence="6">6.3.4.19</ecNumber>
    </recommendedName>
    <alternativeName>
        <fullName evidence="6">tRNA(Ile)-2-lysyl-cytidine synthase</fullName>
    </alternativeName>
    <alternativeName>
        <fullName evidence="6">tRNA(Ile)-lysidine synthetase</fullName>
    </alternativeName>
</protein>
<keyword evidence="2 6" id="KW-0819">tRNA processing</keyword>
<feature type="binding site" evidence="6">
    <location>
        <begin position="20"/>
        <end position="25"/>
    </location>
    <ligand>
        <name>ATP</name>
        <dbReference type="ChEBI" id="CHEBI:30616"/>
    </ligand>
</feature>
<dbReference type="InterPro" id="IPR014729">
    <property type="entry name" value="Rossmann-like_a/b/a_fold"/>
</dbReference>
<organism evidence="9 10">
    <name type="scientific">Pontivivens ytuae</name>
    <dbReference type="NCBI Taxonomy" id="2789856"/>
    <lineage>
        <taxon>Bacteria</taxon>
        <taxon>Pseudomonadati</taxon>
        <taxon>Pseudomonadota</taxon>
        <taxon>Alphaproteobacteria</taxon>
        <taxon>Rhodobacterales</taxon>
        <taxon>Paracoccaceae</taxon>
        <taxon>Pontivivens</taxon>
    </lineage>
</organism>
<comment type="function">
    <text evidence="6">Ligates lysine onto the cytidine present at position 34 of the AUA codon-specific tRNA(Ile) that contains the anticodon CAU, in an ATP-dependent manner. Cytidine is converted to lysidine, thus changing the amino acid specificity of the tRNA from methionine to isoleucine.</text>
</comment>
<dbReference type="KEGG" id="poz:I0K15_08100"/>
<dbReference type="InterPro" id="IPR012795">
    <property type="entry name" value="tRNA_Ile_lys_synt_N"/>
</dbReference>
<evidence type="ECO:0000259" key="8">
    <source>
        <dbReference type="Pfam" id="PF01171"/>
    </source>
</evidence>
<dbReference type="EMBL" id="CP064942">
    <property type="protein sequence ID" value="QPH55676.1"/>
    <property type="molecule type" value="Genomic_DNA"/>
</dbReference>
<sequence>MLDPEVMAAAAPGPLGVAVSGGGDSMALLVLVQEWAAARGMAVRAATVDHGLRAESAGEAARVAAFCAGLGIPNATLTWEEDGAGGNLQARARSARRTLLAEWAAAHGVGSVLLGHTRDDVAETFLMRLARGSGVDGLAAMTDRWEEAGVTWLRPLLKVGRGELRALLTARGVGWVEDPSNEDPRFDRARMRAALPGLAKLGLDAERLAETAEALTRARRALERDVAEAAQACISERPTGEILISRPALETLPEEIRLRLMSALLLHVGGEAYPPRLDGLNRLLDRATAGETGTLAGCVLRPRGPVWHLRREPNAVAPPTTLTETTVWDGRWRVTTHLEGATVGALGPFPDRGDVPDEVARTLPAVRIGGRIVASPLHPVQQDVSIRLRHFAPRGTPH</sequence>
<proteinExistence type="inferred from homology"/>